<comment type="caution">
    <text evidence="2">The sequence shown here is derived from an EMBL/GenBank/DDBJ whole genome shotgun (WGS) entry which is preliminary data.</text>
</comment>
<dbReference type="InterPro" id="IPR038694">
    <property type="entry name" value="DUF427_sf"/>
</dbReference>
<feature type="domain" description="DUF427" evidence="1">
    <location>
        <begin position="19"/>
        <end position="110"/>
    </location>
</feature>
<dbReference type="EMBL" id="JACAQB010000006">
    <property type="protein sequence ID" value="NWB96954.1"/>
    <property type="molecule type" value="Genomic_DNA"/>
</dbReference>
<evidence type="ECO:0000313" key="3">
    <source>
        <dbReference type="Proteomes" id="UP000539985"/>
    </source>
</evidence>
<dbReference type="Pfam" id="PF04248">
    <property type="entry name" value="NTP_transf_9"/>
    <property type="match status" value="1"/>
</dbReference>
<evidence type="ECO:0000259" key="1">
    <source>
        <dbReference type="Pfam" id="PF04248"/>
    </source>
</evidence>
<dbReference type="PANTHER" id="PTHR34310">
    <property type="entry name" value="DUF427 DOMAIN PROTEIN (AFU_ORTHOLOGUE AFUA_3G02220)"/>
    <property type="match status" value="1"/>
</dbReference>
<dbReference type="Gene3D" id="2.170.150.40">
    <property type="entry name" value="Domain of unknown function (DUF427)"/>
    <property type="match status" value="1"/>
</dbReference>
<dbReference type="PANTHER" id="PTHR34310:SF9">
    <property type="entry name" value="BLR5716 PROTEIN"/>
    <property type="match status" value="1"/>
</dbReference>
<organism evidence="2 3">
    <name type="scientific">Pseudomonas gingeri</name>
    <dbReference type="NCBI Taxonomy" id="117681"/>
    <lineage>
        <taxon>Bacteria</taxon>
        <taxon>Pseudomonadati</taxon>
        <taxon>Pseudomonadota</taxon>
        <taxon>Gammaproteobacteria</taxon>
        <taxon>Pseudomonadales</taxon>
        <taxon>Pseudomonadaceae</taxon>
        <taxon>Pseudomonas</taxon>
    </lineage>
</organism>
<protein>
    <submittedName>
        <fullName evidence="2">DUF427 domain-containing protein</fullName>
    </submittedName>
</protein>
<gene>
    <name evidence="2" type="ORF">HX882_13715</name>
</gene>
<evidence type="ECO:0000313" key="2">
    <source>
        <dbReference type="EMBL" id="NWB96954.1"/>
    </source>
</evidence>
<dbReference type="AlphaFoldDB" id="A0A7Y7XC37"/>
<reference evidence="2 3" key="1">
    <citation type="submission" date="2020-04" db="EMBL/GenBank/DDBJ databases">
        <title>Molecular characterization of pseudomonads from Agaricus bisporus reveal novel blotch 2 pathogens in Western Europe.</title>
        <authorList>
            <person name="Taparia T."/>
            <person name="Krijger M."/>
            <person name="Haynes E."/>
            <person name="Elpinstone J.G."/>
            <person name="Noble R."/>
            <person name="Van Der Wolf J."/>
        </authorList>
    </citation>
    <scope>NUCLEOTIDE SEQUENCE [LARGE SCALE GENOMIC DNA]</scope>
    <source>
        <strain evidence="2 3">H7001</strain>
    </source>
</reference>
<accession>A0A7Y7XC37</accession>
<name>A0A7Y7XC37_9PSED</name>
<dbReference type="InterPro" id="IPR007361">
    <property type="entry name" value="DUF427"/>
</dbReference>
<dbReference type="RefSeq" id="WP_177102422.1">
    <property type="nucleotide sequence ID" value="NZ_JACAOS010000003.1"/>
</dbReference>
<proteinExistence type="predicted"/>
<dbReference type="Proteomes" id="UP000539985">
    <property type="component" value="Unassembled WGS sequence"/>
</dbReference>
<sequence length="122" mass="13610">MKIPGPDHPITLTPFQGRVTVLFNDVVVAQTDKAVKLEEASYPAVFYIPRSAIRAEHYARTEHQTYCPYKGDAHYFDLSADGKTAENAVWTYENAYPAVAGIKEYVAFYADKVTFDIEGAQG</sequence>